<keyword evidence="1" id="KW-0472">Membrane</keyword>
<dbReference type="EMBL" id="ON529858">
    <property type="protein sequence ID" value="UTC29760.1"/>
    <property type="molecule type" value="Genomic_DNA"/>
</dbReference>
<keyword evidence="3" id="KW-1185">Reference proteome</keyword>
<dbReference type="Proteomes" id="UP001057427">
    <property type="component" value="Segment"/>
</dbReference>
<keyword evidence="1" id="KW-1133">Transmembrane helix</keyword>
<sequence length="68" mass="7242">MNLSNHLLICASLALMILSSLVGSATPMVATTDNMARLRFALVLKSLAVILAIVAAASENHLLVWPIR</sequence>
<organism evidence="2 3">
    <name type="scientific">Brevundimonas phage vB_BgoS-Bajun</name>
    <dbReference type="NCBI Taxonomy" id="2948594"/>
    <lineage>
        <taxon>Viruses</taxon>
        <taxon>Duplodnaviria</taxon>
        <taxon>Heunggongvirae</taxon>
        <taxon>Uroviricota</taxon>
        <taxon>Caudoviricetes</taxon>
        <taxon>Dolichocephalovirinae</taxon>
    </lineage>
</organism>
<evidence type="ECO:0000256" key="1">
    <source>
        <dbReference type="SAM" id="Phobius"/>
    </source>
</evidence>
<accession>A0A9E7N638</accession>
<name>A0A9E7N638_9CAUD</name>
<proteinExistence type="predicted"/>
<evidence type="ECO:0000313" key="3">
    <source>
        <dbReference type="Proteomes" id="UP001057427"/>
    </source>
</evidence>
<reference evidence="2" key="1">
    <citation type="submission" date="2022-05" db="EMBL/GenBank/DDBJ databases">
        <authorList>
            <person name="Friedrich I."/>
            <person name="Poehlein A."/>
            <person name="Schneider D."/>
            <person name="Hertel R."/>
            <person name="Daniel R."/>
        </authorList>
    </citation>
    <scope>NUCLEOTIDE SEQUENCE</scope>
</reference>
<feature type="transmembrane region" description="Helical" evidence="1">
    <location>
        <begin position="40"/>
        <end position="58"/>
    </location>
</feature>
<evidence type="ECO:0000313" key="2">
    <source>
        <dbReference type="EMBL" id="UTC29760.1"/>
    </source>
</evidence>
<gene>
    <name evidence="2" type="ORF">BAJUN_01300</name>
</gene>
<keyword evidence="1" id="KW-0812">Transmembrane</keyword>
<protein>
    <submittedName>
        <fullName evidence="2">Uncharacterized protein</fullName>
    </submittedName>
</protein>